<accession>A0A0F9CQE4</accession>
<gene>
    <name evidence="1" type="ORF">LCGC14_2295990</name>
</gene>
<evidence type="ECO:0000313" key="1">
    <source>
        <dbReference type="EMBL" id="KKL51389.1"/>
    </source>
</evidence>
<proteinExistence type="predicted"/>
<dbReference type="EMBL" id="LAZR01032269">
    <property type="protein sequence ID" value="KKL51389.1"/>
    <property type="molecule type" value="Genomic_DNA"/>
</dbReference>
<organism evidence="1">
    <name type="scientific">marine sediment metagenome</name>
    <dbReference type="NCBI Taxonomy" id="412755"/>
    <lineage>
        <taxon>unclassified sequences</taxon>
        <taxon>metagenomes</taxon>
        <taxon>ecological metagenomes</taxon>
    </lineage>
</organism>
<reference evidence="1" key="1">
    <citation type="journal article" date="2015" name="Nature">
        <title>Complex archaea that bridge the gap between prokaryotes and eukaryotes.</title>
        <authorList>
            <person name="Spang A."/>
            <person name="Saw J.H."/>
            <person name="Jorgensen S.L."/>
            <person name="Zaremba-Niedzwiedzka K."/>
            <person name="Martijn J."/>
            <person name="Lind A.E."/>
            <person name="van Eijk R."/>
            <person name="Schleper C."/>
            <person name="Guy L."/>
            <person name="Ettema T.J."/>
        </authorList>
    </citation>
    <scope>NUCLEOTIDE SEQUENCE</scope>
</reference>
<comment type="caution">
    <text evidence="1">The sequence shown here is derived from an EMBL/GenBank/DDBJ whole genome shotgun (WGS) entry which is preliminary data.</text>
</comment>
<name>A0A0F9CQE4_9ZZZZ</name>
<dbReference type="AlphaFoldDB" id="A0A0F9CQE4"/>
<feature type="non-terminal residue" evidence="1">
    <location>
        <position position="108"/>
    </location>
</feature>
<protein>
    <submittedName>
        <fullName evidence="1">Uncharacterized protein</fullName>
    </submittedName>
</protein>
<sequence>MKLNISNYKKLNTNTGGPISTELLALDLTADPDGLITLTAKFEILYIPDDFVVDSFFDITFTIVEAEFTLVPDYNISRIPIFFPLNFSIKPTLTKTNFSILKGDTPNY</sequence>